<evidence type="ECO:0000313" key="3">
    <source>
        <dbReference type="EMBL" id="GAA0912631.1"/>
    </source>
</evidence>
<dbReference type="RefSeq" id="WP_343947858.1">
    <property type="nucleotide sequence ID" value="NZ_BAAAHQ010000001.1"/>
</dbReference>
<dbReference type="InterPro" id="IPR000551">
    <property type="entry name" value="MerR-type_HTH_dom"/>
</dbReference>
<name>A0ABN1NN19_9ACTN</name>
<dbReference type="Proteomes" id="UP001501578">
    <property type="component" value="Unassembled WGS sequence"/>
</dbReference>
<evidence type="ECO:0000259" key="2">
    <source>
        <dbReference type="PROSITE" id="PS50937"/>
    </source>
</evidence>
<dbReference type="SMART" id="SM00422">
    <property type="entry name" value="HTH_MERR"/>
    <property type="match status" value="1"/>
</dbReference>
<dbReference type="CDD" id="cd00592">
    <property type="entry name" value="HTH_MerR-like"/>
    <property type="match status" value="1"/>
</dbReference>
<keyword evidence="1" id="KW-0238">DNA-binding</keyword>
<organism evidence="3 4">
    <name type="scientific">Nonomuraea longicatena</name>
    <dbReference type="NCBI Taxonomy" id="83682"/>
    <lineage>
        <taxon>Bacteria</taxon>
        <taxon>Bacillati</taxon>
        <taxon>Actinomycetota</taxon>
        <taxon>Actinomycetes</taxon>
        <taxon>Streptosporangiales</taxon>
        <taxon>Streptosporangiaceae</taxon>
        <taxon>Nonomuraea</taxon>
    </lineage>
</organism>
<proteinExistence type="predicted"/>
<dbReference type="EMBL" id="BAAAHQ010000001">
    <property type="protein sequence ID" value="GAA0912631.1"/>
    <property type="molecule type" value="Genomic_DNA"/>
</dbReference>
<evidence type="ECO:0000313" key="4">
    <source>
        <dbReference type="Proteomes" id="UP001501578"/>
    </source>
</evidence>
<dbReference type="Gene3D" id="1.10.1660.10">
    <property type="match status" value="1"/>
</dbReference>
<gene>
    <name evidence="3" type="ORF">GCM10009560_03580</name>
</gene>
<dbReference type="PROSITE" id="PS50937">
    <property type="entry name" value="HTH_MERR_2"/>
    <property type="match status" value="1"/>
</dbReference>
<dbReference type="PANTHER" id="PTHR30204:SF93">
    <property type="entry name" value="HTH MERR-TYPE DOMAIN-CONTAINING PROTEIN"/>
    <property type="match status" value="1"/>
</dbReference>
<feature type="domain" description="HTH merR-type" evidence="2">
    <location>
        <begin position="1"/>
        <end position="73"/>
    </location>
</feature>
<comment type="caution">
    <text evidence="3">The sequence shown here is derived from an EMBL/GenBank/DDBJ whole genome shotgun (WGS) entry which is preliminary data.</text>
</comment>
<dbReference type="SUPFAM" id="SSF46955">
    <property type="entry name" value="Putative DNA-binding domain"/>
    <property type="match status" value="1"/>
</dbReference>
<keyword evidence="4" id="KW-1185">Reference proteome</keyword>
<accession>A0ABN1NN19</accession>
<evidence type="ECO:0000256" key="1">
    <source>
        <dbReference type="ARBA" id="ARBA00023125"/>
    </source>
</evidence>
<sequence length="295" mass="32452">MNKPLTIGQLAQRTGVSVRTIRFWSDHGLVPPTSRSHGGYRLYDVTAVARLDLVRTLRELGFDLATVERVLRGQDGLTEVARTHAAALDAEIRILKTRRAVLRSIVARDGSAEELRLMNELARLSATERQAVIDDFVEEVFSGLDPEAQVAGLGAAMRRMPAELPDEPSAEQVDAWVELAKLVADPGFRERVRTMAVTPPGPMPVDAEAVGALCGRALADGLAPDDPRAREVLDRLVDPALPADARLRLARDIETFTDRRVERYWQLLGMLNGLPAFTPGVPAFEWFIAALRAHI</sequence>
<dbReference type="Pfam" id="PF13411">
    <property type="entry name" value="MerR_1"/>
    <property type="match status" value="1"/>
</dbReference>
<protein>
    <submittedName>
        <fullName evidence="3">MerR family transcriptional regulator</fullName>
    </submittedName>
</protein>
<dbReference type="InterPro" id="IPR047057">
    <property type="entry name" value="MerR_fam"/>
</dbReference>
<dbReference type="InterPro" id="IPR009061">
    <property type="entry name" value="DNA-bd_dom_put_sf"/>
</dbReference>
<dbReference type="PRINTS" id="PR00040">
    <property type="entry name" value="HTHMERR"/>
</dbReference>
<reference evidence="3 4" key="1">
    <citation type="journal article" date="2019" name="Int. J. Syst. Evol. Microbiol.">
        <title>The Global Catalogue of Microorganisms (GCM) 10K type strain sequencing project: providing services to taxonomists for standard genome sequencing and annotation.</title>
        <authorList>
            <consortium name="The Broad Institute Genomics Platform"/>
            <consortium name="The Broad Institute Genome Sequencing Center for Infectious Disease"/>
            <person name="Wu L."/>
            <person name="Ma J."/>
        </authorList>
    </citation>
    <scope>NUCLEOTIDE SEQUENCE [LARGE SCALE GENOMIC DNA]</scope>
    <source>
        <strain evidence="3 4">JCM 11136</strain>
    </source>
</reference>
<dbReference type="PANTHER" id="PTHR30204">
    <property type="entry name" value="REDOX-CYCLING DRUG-SENSING TRANSCRIPTIONAL ACTIVATOR SOXR"/>
    <property type="match status" value="1"/>
</dbReference>